<dbReference type="EMBL" id="SOCP01000009">
    <property type="protein sequence ID" value="TDV48017.1"/>
    <property type="molecule type" value="Genomic_DNA"/>
</dbReference>
<dbReference type="InterPro" id="IPR050309">
    <property type="entry name" value="Type-B_Carboxylest/Lipase"/>
</dbReference>
<protein>
    <recommendedName>
        <fullName evidence="3">Carboxylic ester hydrolase</fullName>
        <ecNumber evidence="3">3.1.1.-</ecNumber>
    </recommendedName>
</protein>
<dbReference type="Gene3D" id="3.40.50.1820">
    <property type="entry name" value="alpha/beta hydrolase"/>
    <property type="match status" value="1"/>
</dbReference>
<evidence type="ECO:0000256" key="3">
    <source>
        <dbReference type="RuleBase" id="RU361235"/>
    </source>
</evidence>
<keyword evidence="6" id="KW-1185">Reference proteome</keyword>
<name>A0A4R7VFW9_9PSEU</name>
<dbReference type="Pfam" id="PF00135">
    <property type="entry name" value="COesterase"/>
    <property type="match status" value="1"/>
</dbReference>
<dbReference type="AlphaFoldDB" id="A0A4R7VFW9"/>
<sequence>MEAMTPAADAPRSSAISRRGLLTTTSLVGAAGLLDAHLAAATPSVTPTRGGVELVETASGWVRGRRTAGVSAFLGIPYGGPTGGANRFRPPTAPAPWRGVRDANRFGHIAPQPIPGARLDYTRLISWLDQPGGQDEDCLVLNVWTPRPGAARRPVLVSFHGGGFSTGSGNHQGFDGDPLARFGDVVVVTVNHRLGLLGFLHLADLGAPAEWASAGVNGMLDAVAALRWVRENIANFGGDPGNVTVFGQSGGGSKTSVLLAMPSAAGLVHRAAVQSGSTLTLANRESGTRNASRLLARLGLSTRRITELRDVPVEMLVAAQAGLEASTPPAQFTPVVDGVAIPRDPFSPTAPEVSRDVPMIISLTRDEATAFAADPELTEAGLLTAAGALAGADNAARVVAEYRDAYPQASPALLAARISTDSGVFVAARAQAERKAALGGAPAYLYLFTWPSPADPARWAATHGIDVALVFHNADAPITGDNAPRARQLADDLAGAWVRFARTGDPNGAGLPHWSPYAPDTRRTLVLGDTTTVESDPLRRFRLLWEELAG</sequence>
<evidence type="ECO:0000313" key="6">
    <source>
        <dbReference type="Proteomes" id="UP000294927"/>
    </source>
</evidence>
<organism evidence="5 6">
    <name type="scientific">Actinophytocola oryzae</name>
    <dbReference type="NCBI Taxonomy" id="502181"/>
    <lineage>
        <taxon>Bacteria</taxon>
        <taxon>Bacillati</taxon>
        <taxon>Actinomycetota</taxon>
        <taxon>Actinomycetes</taxon>
        <taxon>Pseudonocardiales</taxon>
        <taxon>Pseudonocardiaceae</taxon>
    </lineage>
</organism>
<dbReference type="EC" id="3.1.1.-" evidence="3"/>
<dbReference type="InterPro" id="IPR019826">
    <property type="entry name" value="Carboxylesterase_B_AS"/>
</dbReference>
<reference evidence="5 6" key="1">
    <citation type="submission" date="2019-03" db="EMBL/GenBank/DDBJ databases">
        <title>Genomic Encyclopedia of Archaeal and Bacterial Type Strains, Phase II (KMG-II): from individual species to whole genera.</title>
        <authorList>
            <person name="Goeker M."/>
        </authorList>
    </citation>
    <scope>NUCLEOTIDE SEQUENCE [LARGE SCALE GENOMIC DNA]</scope>
    <source>
        <strain evidence="5 6">DSM 45499</strain>
    </source>
</reference>
<evidence type="ECO:0000259" key="4">
    <source>
        <dbReference type="Pfam" id="PF00135"/>
    </source>
</evidence>
<dbReference type="InterPro" id="IPR002018">
    <property type="entry name" value="CarbesteraseB"/>
</dbReference>
<evidence type="ECO:0000313" key="5">
    <source>
        <dbReference type="EMBL" id="TDV48017.1"/>
    </source>
</evidence>
<dbReference type="GO" id="GO:0016787">
    <property type="term" value="F:hydrolase activity"/>
    <property type="evidence" value="ECO:0007669"/>
    <property type="project" value="UniProtKB-KW"/>
</dbReference>
<evidence type="ECO:0000256" key="1">
    <source>
        <dbReference type="ARBA" id="ARBA00005964"/>
    </source>
</evidence>
<dbReference type="PROSITE" id="PS00122">
    <property type="entry name" value="CARBOXYLESTERASE_B_1"/>
    <property type="match status" value="1"/>
</dbReference>
<keyword evidence="2 3" id="KW-0378">Hydrolase</keyword>
<evidence type="ECO:0000256" key="2">
    <source>
        <dbReference type="ARBA" id="ARBA00022801"/>
    </source>
</evidence>
<dbReference type="InterPro" id="IPR029058">
    <property type="entry name" value="AB_hydrolase_fold"/>
</dbReference>
<dbReference type="Proteomes" id="UP000294927">
    <property type="component" value="Unassembled WGS sequence"/>
</dbReference>
<feature type="domain" description="Carboxylesterase type B" evidence="4">
    <location>
        <begin position="54"/>
        <end position="532"/>
    </location>
</feature>
<dbReference type="PANTHER" id="PTHR11559">
    <property type="entry name" value="CARBOXYLESTERASE"/>
    <property type="match status" value="1"/>
</dbReference>
<comment type="similarity">
    <text evidence="1 3">Belongs to the type-B carboxylesterase/lipase family.</text>
</comment>
<accession>A0A4R7VFW9</accession>
<comment type="caution">
    <text evidence="5">The sequence shown here is derived from an EMBL/GenBank/DDBJ whole genome shotgun (WGS) entry which is preliminary data.</text>
</comment>
<dbReference type="InterPro" id="IPR006311">
    <property type="entry name" value="TAT_signal"/>
</dbReference>
<dbReference type="SUPFAM" id="SSF53474">
    <property type="entry name" value="alpha/beta-Hydrolases"/>
    <property type="match status" value="1"/>
</dbReference>
<gene>
    <name evidence="5" type="ORF">CLV71_109261</name>
</gene>
<proteinExistence type="inferred from homology"/>
<dbReference type="PROSITE" id="PS51318">
    <property type="entry name" value="TAT"/>
    <property type="match status" value="1"/>
</dbReference>